<reference evidence="1 2" key="1">
    <citation type="journal article" date="2021" name="ISME Commun">
        <title>Automated analysis of genomic sequences facilitates high-throughput and comprehensive description of bacteria.</title>
        <authorList>
            <person name="Hitch T.C.A."/>
        </authorList>
    </citation>
    <scope>NUCLEOTIDE SEQUENCE [LARGE SCALE GENOMIC DNA]</scope>
    <source>
        <strain evidence="1 2">Sanger_23</strain>
    </source>
</reference>
<gene>
    <name evidence="1" type="ORF">OCV61_00940</name>
</gene>
<organism evidence="1 2">
    <name type="scientific">Blautia ammoniilytica</name>
    <dbReference type="NCBI Taxonomy" id="2981782"/>
    <lineage>
        <taxon>Bacteria</taxon>
        <taxon>Bacillati</taxon>
        <taxon>Bacillota</taxon>
        <taxon>Clostridia</taxon>
        <taxon>Lachnospirales</taxon>
        <taxon>Lachnospiraceae</taxon>
        <taxon>Blautia</taxon>
    </lineage>
</organism>
<evidence type="ECO:0000313" key="1">
    <source>
        <dbReference type="EMBL" id="MCU6763977.1"/>
    </source>
</evidence>
<evidence type="ECO:0000313" key="2">
    <source>
        <dbReference type="Proteomes" id="UP001652409"/>
    </source>
</evidence>
<sequence>MKDSEHNHEYDCVEMLSESGIKLYLEFPKQAEMNDIKILQEAREILSGVLKESLTRSKGGLLHEESADPVKSKL</sequence>
<dbReference type="RefSeq" id="WP_158420186.1">
    <property type="nucleotide sequence ID" value="NZ_JAOQJL010000001.1"/>
</dbReference>
<keyword evidence="2" id="KW-1185">Reference proteome</keyword>
<dbReference type="Proteomes" id="UP001652409">
    <property type="component" value="Unassembled WGS sequence"/>
</dbReference>
<accession>A0ABT2TPG9</accession>
<dbReference type="EMBL" id="JAOQJL010000001">
    <property type="protein sequence ID" value="MCU6763977.1"/>
    <property type="molecule type" value="Genomic_DNA"/>
</dbReference>
<name>A0ABT2TPG9_9FIRM</name>
<comment type="caution">
    <text evidence="1">The sequence shown here is derived from an EMBL/GenBank/DDBJ whole genome shotgun (WGS) entry which is preliminary data.</text>
</comment>
<proteinExistence type="predicted"/>
<protein>
    <submittedName>
        <fullName evidence="1">Uncharacterized protein</fullName>
    </submittedName>
</protein>